<dbReference type="Pfam" id="PF00027">
    <property type="entry name" value="cNMP_binding"/>
    <property type="match status" value="1"/>
</dbReference>
<evidence type="ECO:0000259" key="5">
    <source>
        <dbReference type="PROSITE" id="PS51063"/>
    </source>
</evidence>
<keyword evidence="2" id="KW-0238">DNA-binding</keyword>
<sequence length="232" mass="25668">MDRETDLDILARTELFRALPREALDEVRRSSSRKRVGKGDVLFHQDEPVSTLYIVVVGRLRALQTTAEGNQVIIRYLGPGEIAGYAALDDSATYPGTVAAVDDSHVIGLSKGAIRRLLERFPQVALNALSVLGNRYRETQLRLRELSTESVERRLARTILRLGSQAGRRTAHGIEIAFPLSRQDLAEMAGTTLHTVSRTLSGWEKDGLVMSGRRRVILCRPEALTVIAETAP</sequence>
<dbReference type="PANTHER" id="PTHR24567">
    <property type="entry name" value="CRP FAMILY TRANSCRIPTIONAL REGULATORY PROTEIN"/>
    <property type="match status" value="1"/>
</dbReference>
<dbReference type="CDD" id="cd00038">
    <property type="entry name" value="CAP_ED"/>
    <property type="match status" value="1"/>
</dbReference>
<dbReference type="InterPro" id="IPR036390">
    <property type="entry name" value="WH_DNA-bd_sf"/>
</dbReference>
<dbReference type="InterPro" id="IPR012318">
    <property type="entry name" value="HTH_CRP"/>
</dbReference>
<dbReference type="Gene3D" id="2.60.120.10">
    <property type="entry name" value="Jelly Rolls"/>
    <property type="match status" value="1"/>
</dbReference>
<dbReference type="SUPFAM" id="SSF51206">
    <property type="entry name" value="cAMP-binding domain-like"/>
    <property type="match status" value="1"/>
</dbReference>
<accession>A0ABT5YTA1</accession>
<dbReference type="SUPFAM" id="SSF46785">
    <property type="entry name" value="Winged helix' DNA-binding domain"/>
    <property type="match status" value="1"/>
</dbReference>
<dbReference type="PROSITE" id="PS50042">
    <property type="entry name" value="CNMP_BINDING_3"/>
    <property type="match status" value="1"/>
</dbReference>
<dbReference type="Pfam" id="PF13545">
    <property type="entry name" value="HTH_Crp_2"/>
    <property type="match status" value="1"/>
</dbReference>
<dbReference type="RefSeq" id="WP_275824255.1">
    <property type="nucleotide sequence ID" value="NZ_JARHUD010000014.1"/>
</dbReference>
<dbReference type="InterPro" id="IPR036388">
    <property type="entry name" value="WH-like_DNA-bd_sf"/>
</dbReference>
<dbReference type="InterPro" id="IPR018490">
    <property type="entry name" value="cNMP-bd_dom_sf"/>
</dbReference>
<gene>
    <name evidence="6" type="ORF">P2G67_15770</name>
</gene>
<comment type="caution">
    <text evidence="6">The sequence shown here is derived from an EMBL/GenBank/DDBJ whole genome shotgun (WGS) entry which is preliminary data.</text>
</comment>
<dbReference type="PROSITE" id="PS51063">
    <property type="entry name" value="HTH_CRP_2"/>
    <property type="match status" value="1"/>
</dbReference>
<dbReference type="InterPro" id="IPR000595">
    <property type="entry name" value="cNMP-bd_dom"/>
</dbReference>
<dbReference type="PANTHER" id="PTHR24567:SF28">
    <property type="entry name" value="LISTERIOLYSIN REGULATORY PROTEIN"/>
    <property type="match status" value="1"/>
</dbReference>
<evidence type="ECO:0000259" key="4">
    <source>
        <dbReference type="PROSITE" id="PS50042"/>
    </source>
</evidence>
<dbReference type="InterPro" id="IPR014710">
    <property type="entry name" value="RmlC-like_jellyroll"/>
</dbReference>
<keyword evidence="7" id="KW-1185">Reference proteome</keyword>
<feature type="domain" description="HTH crp-type" evidence="5">
    <location>
        <begin position="149"/>
        <end position="222"/>
    </location>
</feature>
<dbReference type="SMART" id="SM00419">
    <property type="entry name" value="HTH_CRP"/>
    <property type="match status" value="1"/>
</dbReference>
<feature type="domain" description="Cyclic nucleotide-binding" evidence="4">
    <location>
        <begin position="15"/>
        <end position="118"/>
    </location>
</feature>
<evidence type="ECO:0000313" key="7">
    <source>
        <dbReference type="Proteomes" id="UP001215503"/>
    </source>
</evidence>
<dbReference type="PRINTS" id="PR00034">
    <property type="entry name" value="HTHCRP"/>
</dbReference>
<protein>
    <submittedName>
        <fullName evidence="6">Crp/Fnr family transcriptional regulator</fullName>
    </submittedName>
</protein>
<evidence type="ECO:0000256" key="2">
    <source>
        <dbReference type="ARBA" id="ARBA00023125"/>
    </source>
</evidence>
<dbReference type="Proteomes" id="UP001215503">
    <property type="component" value="Unassembled WGS sequence"/>
</dbReference>
<keyword evidence="3" id="KW-0804">Transcription</keyword>
<evidence type="ECO:0000313" key="6">
    <source>
        <dbReference type="EMBL" id="MDF2097434.1"/>
    </source>
</evidence>
<proteinExistence type="predicted"/>
<organism evidence="6 7">
    <name type="scientific">Aquibaculum arenosum</name>
    <dbReference type="NCBI Taxonomy" id="3032591"/>
    <lineage>
        <taxon>Bacteria</taxon>
        <taxon>Pseudomonadati</taxon>
        <taxon>Pseudomonadota</taxon>
        <taxon>Alphaproteobacteria</taxon>
        <taxon>Rhodospirillales</taxon>
        <taxon>Rhodovibrionaceae</taxon>
        <taxon>Aquibaculum</taxon>
    </lineage>
</organism>
<name>A0ABT5YTA1_9PROT</name>
<reference evidence="6 7" key="1">
    <citation type="submission" date="2023-03" db="EMBL/GenBank/DDBJ databases">
        <title>Fodinicurvata sp. CAU 1616 isolated from sea sendiment.</title>
        <authorList>
            <person name="Kim W."/>
        </authorList>
    </citation>
    <scope>NUCLEOTIDE SEQUENCE [LARGE SCALE GENOMIC DNA]</scope>
    <source>
        <strain evidence="6 7">CAU 1616</strain>
    </source>
</reference>
<evidence type="ECO:0000256" key="1">
    <source>
        <dbReference type="ARBA" id="ARBA00023015"/>
    </source>
</evidence>
<dbReference type="SMART" id="SM00100">
    <property type="entry name" value="cNMP"/>
    <property type="match status" value="1"/>
</dbReference>
<dbReference type="Gene3D" id="1.10.10.10">
    <property type="entry name" value="Winged helix-like DNA-binding domain superfamily/Winged helix DNA-binding domain"/>
    <property type="match status" value="1"/>
</dbReference>
<dbReference type="EMBL" id="JARHUD010000014">
    <property type="protein sequence ID" value="MDF2097434.1"/>
    <property type="molecule type" value="Genomic_DNA"/>
</dbReference>
<evidence type="ECO:0000256" key="3">
    <source>
        <dbReference type="ARBA" id="ARBA00023163"/>
    </source>
</evidence>
<keyword evidence="1" id="KW-0805">Transcription regulation</keyword>
<dbReference type="InterPro" id="IPR050397">
    <property type="entry name" value="Env_Response_Regulators"/>
</dbReference>